<keyword evidence="3" id="KW-0496">Mitochondrion</keyword>
<dbReference type="OrthoDB" id="271595at2759"/>
<dbReference type="EMBL" id="CDSF01000144">
    <property type="protein sequence ID" value="CEP03380.1"/>
    <property type="molecule type" value="Genomic_DNA"/>
</dbReference>
<dbReference type="InterPro" id="IPR044842">
    <property type="entry name" value="ALKBH9B/ALKBH10B-like"/>
</dbReference>
<reference evidence="2 4" key="1">
    <citation type="submission" date="2015-02" db="EMBL/GenBank/DDBJ databases">
        <authorList>
            <person name="Chooi Y.-H."/>
        </authorList>
    </citation>
    <scope>NUCLEOTIDE SEQUENCE [LARGE SCALE GENOMIC DNA]</scope>
    <source>
        <strain evidence="2">E3</strain>
    </source>
</reference>
<dbReference type="InterPro" id="IPR005123">
    <property type="entry name" value="Oxoglu/Fe-dep_dioxygenase_dom"/>
</dbReference>
<keyword evidence="4" id="KW-1185">Reference proteome</keyword>
<dbReference type="Pfam" id="PF13532">
    <property type="entry name" value="2OG-FeII_Oxy_2"/>
    <property type="match status" value="1"/>
</dbReference>
<feature type="domain" description="Fe2OG dioxygenase" evidence="1">
    <location>
        <begin position="123"/>
        <end position="220"/>
    </location>
</feature>
<dbReference type="PANTHER" id="PTHR31447">
    <property type="entry name" value="HYDROXYPROLINE-RICH GLYCOPROTEIN FAMILY PROTEIN-RELATED"/>
    <property type="match status" value="1"/>
</dbReference>
<dbReference type="InterPro" id="IPR037151">
    <property type="entry name" value="AlkB-like_sf"/>
</dbReference>
<dbReference type="GO" id="GO:0032451">
    <property type="term" value="F:demethylase activity"/>
    <property type="evidence" value="ECO:0007669"/>
    <property type="project" value="InterPro"/>
</dbReference>
<dbReference type="OMA" id="NACTINV"/>
<reference evidence="3 5" key="2">
    <citation type="submission" date="2018-03" db="EMBL/GenBank/DDBJ databases">
        <authorList>
            <person name="Fogelqvist J."/>
        </authorList>
    </citation>
    <scope>NUCLEOTIDE SEQUENCE [LARGE SCALE GENOMIC DNA]</scope>
</reference>
<accession>A0A0G4J726</accession>
<evidence type="ECO:0000313" key="5">
    <source>
        <dbReference type="Proteomes" id="UP000290189"/>
    </source>
</evidence>
<dbReference type="PROSITE" id="PS51471">
    <property type="entry name" value="FE2OG_OXY"/>
    <property type="match status" value="1"/>
</dbReference>
<protein>
    <recommendedName>
        <fullName evidence="1">Fe2OG dioxygenase domain-containing protein</fullName>
    </recommendedName>
</protein>
<dbReference type="AlphaFoldDB" id="A0A0G4J726"/>
<dbReference type="Proteomes" id="UP000290189">
    <property type="component" value="Unassembled WGS sequence"/>
</dbReference>
<proteinExistence type="predicted"/>
<organism evidence="2 4">
    <name type="scientific">Plasmodiophora brassicae</name>
    <name type="common">Clubroot disease agent</name>
    <dbReference type="NCBI Taxonomy" id="37360"/>
    <lineage>
        <taxon>Eukaryota</taxon>
        <taxon>Sar</taxon>
        <taxon>Rhizaria</taxon>
        <taxon>Endomyxa</taxon>
        <taxon>Phytomyxea</taxon>
        <taxon>Plasmodiophorida</taxon>
        <taxon>Plasmodiophoridae</taxon>
        <taxon>Plasmodiophora</taxon>
    </lineage>
</organism>
<name>A0A0G4J726_PLABS</name>
<dbReference type="GO" id="GO:0006402">
    <property type="term" value="P:mRNA catabolic process"/>
    <property type="evidence" value="ECO:0007669"/>
    <property type="project" value="InterPro"/>
</dbReference>
<dbReference type="InterPro" id="IPR027450">
    <property type="entry name" value="AlkB-like"/>
</dbReference>
<evidence type="ECO:0000259" key="1">
    <source>
        <dbReference type="PROSITE" id="PS51471"/>
    </source>
</evidence>
<gene>
    <name evidence="2" type="ORF">PBRA_003141</name>
    <name evidence="3" type="ORF">PLBR_LOCUS2832</name>
</gene>
<dbReference type="PANTHER" id="PTHR31447:SF23">
    <property type="entry name" value="2-OXOGLUTARATE AND FE(II)-DEPENDENT OXYGENASE SUPERFAMILY PROTEIN"/>
    <property type="match status" value="1"/>
</dbReference>
<evidence type="ECO:0000313" key="2">
    <source>
        <dbReference type="EMBL" id="CEP03380.1"/>
    </source>
</evidence>
<sequence length="220" mass="24517">MCGERQTFHCPSRSDASVNVADGLTLFPDALGPDQQRRLVEFALDSLDRGRNGLLAGKTYQPPEAKVWAGRSKSRVLLQYGVYTLCNRVLQHIPVEAIEEQRPIQELIDRLIEVGVYADGEPRPNACTINVYDEGNWLPAHVDNVGFTRPIVTVSLLSEQEMVLGEHIRLVSDGVFEGEFRLRLPPGSAVALRRHAANVSRHAVPAVTARRISFTLRRLD</sequence>
<dbReference type="GO" id="GO:0003729">
    <property type="term" value="F:mRNA binding"/>
    <property type="evidence" value="ECO:0007669"/>
    <property type="project" value="InterPro"/>
</dbReference>
<evidence type="ECO:0000313" key="4">
    <source>
        <dbReference type="Proteomes" id="UP000039324"/>
    </source>
</evidence>
<dbReference type="SUPFAM" id="SSF51197">
    <property type="entry name" value="Clavaminate synthase-like"/>
    <property type="match status" value="1"/>
</dbReference>
<dbReference type="EMBL" id="OVEO01000004">
    <property type="protein sequence ID" value="SPQ95617.1"/>
    <property type="molecule type" value="Genomic_DNA"/>
</dbReference>
<evidence type="ECO:0000313" key="3">
    <source>
        <dbReference type="EMBL" id="SPQ95617.1"/>
    </source>
</evidence>
<geneLocation type="mitochondrion" evidence="3"/>
<dbReference type="Proteomes" id="UP000039324">
    <property type="component" value="Unassembled WGS sequence"/>
</dbReference>
<dbReference type="Gene3D" id="2.60.120.590">
    <property type="entry name" value="Alpha-ketoglutarate-dependent dioxygenase AlkB-like"/>
    <property type="match status" value="1"/>
</dbReference>